<dbReference type="Gene3D" id="3.30.2350.10">
    <property type="entry name" value="Pseudouridine synthase"/>
    <property type="match status" value="1"/>
</dbReference>
<comment type="function">
    <text evidence="5">Responsible for synthesis of pseudouridine from uracil-55 in the psi GC loop of transfer RNAs.</text>
</comment>
<dbReference type="InterPro" id="IPR020103">
    <property type="entry name" value="PsdUridine_synth_cat_dom_sf"/>
</dbReference>
<dbReference type="Pfam" id="PF16198">
    <property type="entry name" value="TruB_C_2"/>
    <property type="match status" value="1"/>
</dbReference>
<feature type="active site" description="Nucleophile" evidence="5">
    <location>
        <position position="52"/>
    </location>
</feature>
<evidence type="ECO:0000256" key="5">
    <source>
        <dbReference type="HAMAP-Rule" id="MF_01080"/>
    </source>
</evidence>
<evidence type="ECO:0000313" key="8">
    <source>
        <dbReference type="EMBL" id="MXO98297.1"/>
    </source>
</evidence>
<evidence type="ECO:0000256" key="2">
    <source>
        <dbReference type="ARBA" id="ARBA00005642"/>
    </source>
</evidence>
<comment type="similarity">
    <text evidence="2 5">Belongs to the pseudouridine synthase TruB family. Type 1 subfamily.</text>
</comment>
<keyword evidence="9" id="KW-1185">Reference proteome</keyword>
<evidence type="ECO:0000259" key="6">
    <source>
        <dbReference type="Pfam" id="PF01509"/>
    </source>
</evidence>
<feature type="domain" description="Pseudouridine synthase II N-terminal" evidence="6">
    <location>
        <begin position="41"/>
        <end position="165"/>
    </location>
</feature>
<dbReference type="PANTHER" id="PTHR13767">
    <property type="entry name" value="TRNA-PSEUDOURIDINE SYNTHASE"/>
    <property type="match status" value="1"/>
</dbReference>
<dbReference type="InterPro" id="IPR002501">
    <property type="entry name" value="PsdUridine_synth_N"/>
</dbReference>
<reference evidence="8 9" key="1">
    <citation type="submission" date="2019-12" db="EMBL/GenBank/DDBJ databases">
        <title>Genomic-based taxomic classification of the family Erythrobacteraceae.</title>
        <authorList>
            <person name="Xu L."/>
        </authorList>
    </citation>
    <scope>NUCLEOTIDE SEQUENCE [LARGE SCALE GENOMIC DNA]</scope>
    <source>
        <strain evidence="8 9">S36</strain>
    </source>
</reference>
<sequence>MTSPRPTAQPHGWLVLDKPRGLGSTQAVAAAKRVLRSAGYGKVKIGHGGTLDPLAEGVLPIALGEATKLAGRMLDASKIYAFTIAFGEETDTLDTEGPVIATSDHRPPRAAVAAILPHFTGAIEQLPPAYSALKVDGRRAYDLARAGEEAVLQPRQVTIHSLELAGGVEERPIESAFASAEGRPDLLDPAVPLVLADKVTLIAHVSKGTYIRSLARDIAHALGTVGHVSYLRRIKAGPFAEGQAISLDILEEIGKGAPLEDHLLPLEAGLDGIPAFSLSPDSVQAARQGRIISGLPHPDGLILATDGNVPVALMEVQAGTAKVVRGFNLADTAE</sequence>
<protein>
    <recommendedName>
        <fullName evidence="5">tRNA pseudouridine synthase B</fullName>
        <ecNumber evidence="5">5.4.99.25</ecNumber>
    </recommendedName>
    <alternativeName>
        <fullName evidence="5">tRNA pseudouridine(55) synthase</fullName>
        <shortName evidence="5">Psi55 synthase</shortName>
    </alternativeName>
    <alternativeName>
        <fullName evidence="5">tRNA pseudouridylate synthase</fullName>
    </alternativeName>
    <alternativeName>
        <fullName evidence="5">tRNA-uridine isomerase</fullName>
    </alternativeName>
</protein>
<dbReference type="PANTHER" id="PTHR13767:SF2">
    <property type="entry name" value="PSEUDOURIDYLATE SYNTHASE TRUB1"/>
    <property type="match status" value="1"/>
</dbReference>
<dbReference type="NCBIfam" id="TIGR00431">
    <property type="entry name" value="TruB"/>
    <property type="match status" value="1"/>
</dbReference>
<dbReference type="AlphaFoldDB" id="A0A6I4TTW2"/>
<dbReference type="RefSeq" id="WP_161389950.1">
    <property type="nucleotide sequence ID" value="NZ_JBHSCP010000001.1"/>
</dbReference>
<dbReference type="InterPro" id="IPR032819">
    <property type="entry name" value="TruB_C"/>
</dbReference>
<keyword evidence="3 5" id="KW-0819">tRNA processing</keyword>
<organism evidence="8 9">
    <name type="scientific">Croceibacterium xixiisoli</name>
    <dbReference type="NCBI Taxonomy" id="1476466"/>
    <lineage>
        <taxon>Bacteria</taxon>
        <taxon>Pseudomonadati</taxon>
        <taxon>Pseudomonadota</taxon>
        <taxon>Alphaproteobacteria</taxon>
        <taxon>Sphingomonadales</taxon>
        <taxon>Erythrobacteraceae</taxon>
        <taxon>Croceibacterium</taxon>
    </lineage>
</organism>
<comment type="catalytic activity">
    <reaction evidence="1 5">
        <text>uridine(55) in tRNA = pseudouridine(55) in tRNA</text>
        <dbReference type="Rhea" id="RHEA:42532"/>
        <dbReference type="Rhea" id="RHEA-COMP:10101"/>
        <dbReference type="Rhea" id="RHEA-COMP:10102"/>
        <dbReference type="ChEBI" id="CHEBI:65314"/>
        <dbReference type="ChEBI" id="CHEBI:65315"/>
        <dbReference type="EC" id="5.4.99.25"/>
    </reaction>
</comment>
<dbReference type="Proteomes" id="UP000469430">
    <property type="component" value="Unassembled WGS sequence"/>
</dbReference>
<gene>
    <name evidence="5 8" type="primary">truB</name>
    <name evidence="8" type="ORF">GRI97_04775</name>
</gene>
<name>A0A6I4TTW2_9SPHN</name>
<evidence type="ECO:0000259" key="7">
    <source>
        <dbReference type="Pfam" id="PF16198"/>
    </source>
</evidence>
<comment type="caution">
    <text evidence="8">The sequence shown here is derived from an EMBL/GenBank/DDBJ whole genome shotgun (WGS) entry which is preliminary data.</text>
</comment>
<evidence type="ECO:0000256" key="3">
    <source>
        <dbReference type="ARBA" id="ARBA00022694"/>
    </source>
</evidence>
<evidence type="ECO:0000256" key="1">
    <source>
        <dbReference type="ARBA" id="ARBA00000385"/>
    </source>
</evidence>
<dbReference type="EC" id="5.4.99.25" evidence="5"/>
<dbReference type="OrthoDB" id="9802309at2"/>
<dbReference type="GO" id="GO:0003723">
    <property type="term" value="F:RNA binding"/>
    <property type="evidence" value="ECO:0007669"/>
    <property type="project" value="InterPro"/>
</dbReference>
<dbReference type="EMBL" id="WTYJ01000001">
    <property type="protein sequence ID" value="MXO98297.1"/>
    <property type="molecule type" value="Genomic_DNA"/>
</dbReference>
<feature type="domain" description="tRNA pseudouridylate synthase B C-terminal" evidence="7">
    <location>
        <begin position="212"/>
        <end position="270"/>
    </location>
</feature>
<dbReference type="GO" id="GO:0031119">
    <property type="term" value="P:tRNA pseudouridine synthesis"/>
    <property type="evidence" value="ECO:0007669"/>
    <property type="project" value="UniProtKB-UniRule"/>
</dbReference>
<dbReference type="GO" id="GO:0160148">
    <property type="term" value="F:tRNA pseudouridine(55) synthase activity"/>
    <property type="evidence" value="ECO:0007669"/>
    <property type="project" value="UniProtKB-EC"/>
</dbReference>
<dbReference type="Pfam" id="PF01509">
    <property type="entry name" value="TruB_N"/>
    <property type="match status" value="1"/>
</dbReference>
<proteinExistence type="inferred from homology"/>
<evidence type="ECO:0000256" key="4">
    <source>
        <dbReference type="ARBA" id="ARBA00023235"/>
    </source>
</evidence>
<dbReference type="InterPro" id="IPR014780">
    <property type="entry name" value="tRNA_psdUridine_synth_TruB"/>
</dbReference>
<evidence type="ECO:0000313" key="9">
    <source>
        <dbReference type="Proteomes" id="UP000469430"/>
    </source>
</evidence>
<dbReference type="CDD" id="cd02573">
    <property type="entry name" value="PseudoU_synth_EcTruB"/>
    <property type="match status" value="1"/>
</dbReference>
<dbReference type="HAMAP" id="MF_01080">
    <property type="entry name" value="TruB_bact"/>
    <property type="match status" value="1"/>
</dbReference>
<dbReference type="SUPFAM" id="SSF55120">
    <property type="entry name" value="Pseudouridine synthase"/>
    <property type="match status" value="1"/>
</dbReference>
<keyword evidence="4 5" id="KW-0413">Isomerase</keyword>
<accession>A0A6I4TTW2</accession>
<dbReference type="GO" id="GO:1990481">
    <property type="term" value="P:mRNA pseudouridine synthesis"/>
    <property type="evidence" value="ECO:0007669"/>
    <property type="project" value="TreeGrafter"/>
</dbReference>